<dbReference type="InterPro" id="IPR001810">
    <property type="entry name" value="F-box_dom"/>
</dbReference>
<evidence type="ECO:0000259" key="1">
    <source>
        <dbReference type="Pfam" id="PF12937"/>
    </source>
</evidence>
<feature type="domain" description="F-box" evidence="1">
    <location>
        <begin position="39"/>
        <end position="101"/>
    </location>
</feature>
<evidence type="ECO:0000313" key="2">
    <source>
        <dbReference type="EMBL" id="PPQ81576.1"/>
    </source>
</evidence>
<name>A0A409WSX8_PSICY</name>
<sequence>MFNETFFPACQGFIDMPMEHPLFCAGTEITARHDPLTRQLPPEIVGDIFGFTLPCTAAFGRASPLVKRSSNNAAALKLGGVCRTWRAIAWSTPQLWTDLYILIDLVDLTRNPRRLELAQDWLSRAGQLPLSLRIVVTIDSTPRHSASELQSFKPFVSLINRYSARWKDLDIACPDWFLMFLAMETHGSPILQRLCISSVHDPWNAEYASFDLGSDLPAPMEISVAGCSFTNLHIRWNNATRVNIEGITLVGCFHILKQAPNLADANFSRVLVMNSLDIVELMESMDQPIVLHGLRHLQLDLQSSIMHEVMDLFFASLTLPALTQLGIGLVSLSKHLTPVIALIRRSSCQITSLSLTRKYSRGDEHNHLVSLLHETPELRQLQVAVKYGRGQPHPQTRLIQLLAQTRRYAVHESRRMLDSRPFLPNLKSFHCGIGRLGGRPFPWADVPDLFGSPQDSCQLKQLRVSWIREVPPPYCEKETALRLLELIDVGIHLDMRDTKGELDLLQLSIDYHSLSDA</sequence>
<accession>A0A409WSX8</accession>
<dbReference type="Proteomes" id="UP000283269">
    <property type="component" value="Unassembled WGS sequence"/>
</dbReference>
<dbReference type="AlphaFoldDB" id="A0A409WSX8"/>
<dbReference type="Gene3D" id="1.20.1280.50">
    <property type="match status" value="1"/>
</dbReference>
<dbReference type="STRING" id="93625.A0A409WSX8"/>
<dbReference type="OrthoDB" id="2950080at2759"/>
<proteinExistence type="predicted"/>
<gene>
    <name evidence="2" type="ORF">CVT25_013419</name>
</gene>
<dbReference type="InParanoid" id="A0A409WSX8"/>
<keyword evidence="3" id="KW-1185">Reference proteome</keyword>
<organism evidence="2 3">
    <name type="scientific">Psilocybe cyanescens</name>
    <dbReference type="NCBI Taxonomy" id="93625"/>
    <lineage>
        <taxon>Eukaryota</taxon>
        <taxon>Fungi</taxon>
        <taxon>Dikarya</taxon>
        <taxon>Basidiomycota</taxon>
        <taxon>Agaricomycotina</taxon>
        <taxon>Agaricomycetes</taxon>
        <taxon>Agaricomycetidae</taxon>
        <taxon>Agaricales</taxon>
        <taxon>Agaricineae</taxon>
        <taxon>Strophariaceae</taxon>
        <taxon>Psilocybe</taxon>
    </lineage>
</organism>
<dbReference type="Pfam" id="PF12937">
    <property type="entry name" value="F-box-like"/>
    <property type="match status" value="1"/>
</dbReference>
<protein>
    <recommendedName>
        <fullName evidence="1">F-box domain-containing protein</fullName>
    </recommendedName>
</protein>
<comment type="caution">
    <text evidence="2">The sequence shown here is derived from an EMBL/GenBank/DDBJ whole genome shotgun (WGS) entry which is preliminary data.</text>
</comment>
<dbReference type="EMBL" id="NHYD01003237">
    <property type="protein sequence ID" value="PPQ81576.1"/>
    <property type="molecule type" value="Genomic_DNA"/>
</dbReference>
<evidence type="ECO:0000313" key="3">
    <source>
        <dbReference type="Proteomes" id="UP000283269"/>
    </source>
</evidence>
<reference evidence="2 3" key="1">
    <citation type="journal article" date="2018" name="Evol. Lett.">
        <title>Horizontal gene cluster transfer increased hallucinogenic mushroom diversity.</title>
        <authorList>
            <person name="Reynolds H.T."/>
            <person name="Vijayakumar V."/>
            <person name="Gluck-Thaler E."/>
            <person name="Korotkin H.B."/>
            <person name="Matheny P.B."/>
            <person name="Slot J.C."/>
        </authorList>
    </citation>
    <scope>NUCLEOTIDE SEQUENCE [LARGE SCALE GENOMIC DNA]</scope>
    <source>
        <strain evidence="2 3">2631</strain>
    </source>
</reference>